<organism evidence="1 2">
    <name type="scientific">Flintibacter faecis</name>
    <dbReference type="NCBI Taxonomy" id="2763047"/>
    <lineage>
        <taxon>Bacteria</taxon>
        <taxon>Bacillati</taxon>
        <taxon>Bacillota</taxon>
        <taxon>Clostridia</taxon>
        <taxon>Eubacteriales</taxon>
        <taxon>Flintibacter</taxon>
    </lineage>
</organism>
<name>A0A8J6J2Q3_9FIRM</name>
<evidence type="ECO:0000313" key="1">
    <source>
        <dbReference type="EMBL" id="MBC5716480.1"/>
    </source>
</evidence>
<proteinExistence type="predicted"/>
<sequence>MKSRAPLALMEQTVMVLVFALAAALCLRAFALADGISRQVESTDRAVLWAESAADTLKARQGDLSRAAAELGGEFDGQRWTVLLDENWQETAGEPAYTLTARPVQTGRPLLGKAQIDVAQKNGESLFSLEVCWQEAKT</sequence>
<accession>A0A8J6J2Q3</accession>
<dbReference type="AlphaFoldDB" id="A0A8J6J2Q3"/>
<keyword evidence="2" id="KW-1185">Reference proteome</keyword>
<dbReference type="Proteomes" id="UP000602260">
    <property type="component" value="Unassembled WGS sequence"/>
</dbReference>
<reference evidence="1" key="1">
    <citation type="submission" date="2020-08" db="EMBL/GenBank/DDBJ databases">
        <title>Genome public.</title>
        <authorList>
            <person name="Liu C."/>
            <person name="Sun Q."/>
        </authorList>
    </citation>
    <scope>NUCLEOTIDE SEQUENCE</scope>
    <source>
        <strain evidence="1">BX5</strain>
    </source>
</reference>
<dbReference type="RefSeq" id="WP_186877913.1">
    <property type="nucleotide sequence ID" value="NZ_JACOPN010000002.1"/>
</dbReference>
<evidence type="ECO:0000313" key="2">
    <source>
        <dbReference type="Proteomes" id="UP000602260"/>
    </source>
</evidence>
<dbReference type="EMBL" id="JACOPN010000002">
    <property type="protein sequence ID" value="MBC5716480.1"/>
    <property type="molecule type" value="Genomic_DNA"/>
</dbReference>
<comment type="caution">
    <text evidence="1">The sequence shown here is derived from an EMBL/GenBank/DDBJ whole genome shotgun (WGS) entry which is preliminary data.</text>
</comment>
<protein>
    <submittedName>
        <fullName evidence="1">Uncharacterized protein</fullName>
    </submittedName>
</protein>
<gene>
    <name evidence="1" type="ORF">H8S55_03940</name>
</gene>